<dbReference type="EMBL" id="MU274902">
    <property type="protein sequence ID" value="KAI0093432.1"/>
    <property type="molecule type" value="Genomic_DNA"/>
</dbReference>
<evidence type="ECO:0000313" key="1">
    <source>
        <dbReference type="EMBL" id="KAI0093432.1"/>
    </source>
</evidence>
<comment type="caution">
    <text evidence="1">The sequence shown here is derived from an EMBL/GenBank/DDBJ whole genome shotgun (WGS) entry which is preliminary data.</text>
</comment>
<sequence>MASAVGLLKRCYLAQYPPKATKASDPIRLGILGAAAIAPVAVIKPAVSHSEVVVYAVAARDMSRAQAFAKTHGIEKAYGGPNAYQELLDDPQVDAVYNPLPNGLHYEWTMKALAARKHVLLEKPAADTAAEVREMFEFAKRQGVVLLEAFHYRFHPAVVRAKAILDSGELGAVKSLDVKMRIPQGFMPDNDIRFIHSLGGGAMMDMGCYTMNTLRYFTSSDPTSVLDAKPDIFKGKNDSEHTDLIDTGMEATLAFPNDAIGTLTCHLRAPPKFRVIPIWPEMRLNMVCENGELDFFNHIMPVIYHSIKVSTKTGKEGKGRKTRVEKVYRPLQDGQKGEDWWTTYRYQLEAFVDKIKGREPDVWLTEEDSISNLEWIEKVYEKSGLGLRPASSFKLPSQ</sequence>
<evidence type="ECO:0000313" key="2">
    <source>
        <dbReference type="Proteomes" id="UP001055072"/>
    </source>
</evidence>
<keyword evidence="2" id="KW-1185">Reference proteome</keyword>
<name>A0ACB8UGG1_9APHY</name>
<organism evidence="1 2">
    <name type="scientific">Irpex rosettiformis</name>
    <dbReference type="NCBI Taxonomy" id="378272"/>
    <lineage>
        <taxon>Eukaryota</taxon>
        <taxon>Fungi</taxon>
        <taxon>Dikarya</taxon>
        <taxon>Basidiomycota</taxon>
        <taxon>Agaricomycotina</taxon>
        <taxon>Agaricomycetes</taxon>
        <taxon>Polyporales</taxon>
        <taxon>Irpicaceae</taxon>
        <taxon>Irpex</taxon>
    </lineage>
</organism>
<accession>A0ACB8UGG1</accession>
<gene>
    <name evidence="1" type="ORF">BDY19DRAFT_923659</name>
</gene>
<dbReference type="Proteomes" id="UP001055072">
    <property type="component" value="Unassembled WGS sequence"/>
</dbReference>
<reference evidence="1" key="1">
    <citation type="journal article" date="2021" name="Environ. Microbiol.">
        <title>Gene family expansions and transcriptome signatures uncover fungal adaptations to wood decay.</title>
        <authorList>
            <person name="Hage H."/>
            <person name="Miyauchi S."/>
            <person name="Viragh M."/>
            <person name="Drula E."/>
            <person name="Min B."/>
            <person name="Chaduli D."/>
            <person name="Navarro D."/>
            <person name="Favel A."/>
            <person name="Norest M."/>
            <person name="Lesage-Meessen L."/>
            <person name="Balint B."/>
            <person name="Merenyi Z."/>
            <person name="de Eugenio L."/>
            <person name="Morin E."/>
            <person name="Martinez A.T."/>
            <person name="Baldrian P."/>
            <person name="Stursova M."/>
            <person name="Martinez M.J."/>
            <person name="Novotny C."/>
            <person name="Magnuson J.K."/>
            <person name="Spatafora J.W."/>
            <person name="Maurice S."/>
            <person name="Pangilinan J."/>
            <person name="Andreopoulos W."/>
            <person name="LaButti K."/>
            <person name="Hundley H."/>
            <person name="Na H."/>
            <person name="Kuo A."/>
            <person name="Barry K."/>
            <person name="Lipzen A."/>
            <person name="Henrissat B."/>
            <person name="Riley R."/>
            <person name="Ahrendt S."/>
            <person name="Nagy L.G."/>
            <person name="Grigoriev I.V."/>
            <person name="Martin F."/>
            <person name="Rosso M.N."/>
        </authorList>
    </citation>
    <scope>NUCLEOTIDE SEQUENCE</scope>
    <source>
        <strain evidence="1">CBS 384.51</strain>
    </source>
</reference>
<protein>
    <submittedName>
        <fullName evidence="1">NAD(P)-binding protein</fullName>
    </submittedName>
</protein>
<proteinExistence type="predicted"/>